<dbReference type="EMBL" id="SFCI01000681">
    <property type="protein sequence ID" value="TFY78439.1"/>
    <property type="molecule type" value="Genomic_DNA"/>
</dbReference>
<dbReference type="AlphaFoldDB" id="A0A4Y9ZY65"/>
<dbReference type="Proteomes" id="UP000298061">
    <property type="component" value="Unassembled WGS sequence"/>
</dbReference>
<feature type="domain" description="Reverse transcriptase" evidence="1">
    <location>
        <begin position="496"/>
        <end position="787"/>
    </location>
</feature>
<dbReference type="InterPro" id="IPR000477">
    <property type="entry name" value="RT_dom"/>
</dbReference>
<gene>
    <name evidence="2" type="ORF">EWM64_g5573</name>
</gene>
<proteinExistence type="predicted"/>
<dbReference type="PROSITE" id="PS50878">
    <property type="entry name" value="RT_POL"/>
    <property type="match status" value="1"/>
</dbReference>
<dbReference type="Gene3D" id="3.60.10.10">
    <property type="entry name" value="Endonuclease/exonuclease/phosphatase"/>
    <property type="match status" value="1"/>
</dbReference>
<comment type="caution">
    <text evidence="2">The sequence shown here is derived from an EMBL/GenBank/DDBJ whole genome shotgun (WGS) entry which is preliminary data.</text>
</comment>
<dbReference type="OrthoDB" id="416119at2759"/>
<reference evidence="2 3" key="1">
    <citation type="submission" date="2019-02" db="EMBL/GenBank/DDBJ databases">
        <title>Genome sequencing of the rare red list fungi Hericium alpestre (H. flagellum).</title>
        <authorList>
            <person name="Buettner E."/>
            <person name="Kellner H."/>
        </authorList>
    </citation>
    <scope>NUCLEOTIDE SEQUENCE [LARGE SCALE GENOMIC DNA]</scope>
    <source>
        <strain evidence="2 3">DSM 108284</strain>
    </source>
</reference>
<sequence>MLNRRIAIAALQETHLTEPRLASLDRLFSKRLLVLSSPDPDSPGTCAGVAFAINKDLLDVSNYRFVELIPGRAIALTIHWYDSDAITLLNVYAPNEATRHAAFWRDLRIAWHHNHLPRPDFMMGDFNLVEDGLDRAPAHPDVKSATNALMAFRTHFHLQDTWRHTHPDECCYTHRSHHQNVFALSCLDRIYTSQRHAENVFEWEHDPVSHYSDHTLVCIRFAPRDAPIIGKGRWTLPLFLIDDATMLSLAIAEGVRLQASLTAMADNRTPDSNPQTAWASAKLSLTPILKKYAKTTSEKIQTTIAHLVKDVADVKARPDFSTNNALRADEALLTKRIEHLQKKRYKTARRIGKARWSVRGERVNKYWFNLNKAKKPRDYRMANLAGSYHSDLQDAGRDAAHTPAENEANTQAVLDAIHPTQKLPPDAFPPLAAPVTPLEVERALSASKNGTATGLDGLPYELWKKLNDHHKKVRKLGSDDPSFDIVSILTTVFNDIQLHGLIPQSTLSHGWMCPIYKKNDKTEIANYRPITLLNTDYKLFTKVLASQLATAVPQMIHTDQAGFIPGRSIFDQTRLAKAMISYAEAMDENGAIVALDQEKAYDKIDHAYLWRALATFNLPEFFIRTVRSLYETAVTQVAVNGCFSAPYRVTRGVRQGDPLSCLLFDLAIEPFACMLRSSPKLSGYSVPGAPRRILVSLFADDTALYLSSTDRYDDVLAVLDSWCRASGAKFNINKTEIVPIGSLAHRNRMRTTRRIHPADLHVLDPGVNVADDGRPIRYLGLWMGNKVDDANTWSLILDKLVSVSSYN</sequence>
<protein>
    <recommendedName>
        <fullName evidence="1">Reverse transcriptase domain-containing protein</fullName>
    </recommendedName>
</protein>
<dbReference type="PANTHER" id="PTHR19446">
    <property type="entry name" value="REVERSE TRANSCRIPTASES"/>
    <property type="match status" value="1"/>
</dbReference>
<keyword evidence="3" id="KW-1185">Reference proteome</keyword>
<organism evidence="2 3">
    <name type="scientific">Hericium alpestre</name>
    <dbReference type="NCBI Taxonomy" id="135208"/>
    <lineage>
        <taxon>Eukaryota</taxon>
        <taxon>Fungi</taxon>
        <taxon>Dikarya</taxon>
        <taxon>Basidiomycota</taxon>
        <taxon>Agaricomycotina</taxon>
        <taxon>Agaricomycetes</taxon>
        <taxon>Russulales</taxon>
        <taxon>Hericiaceae</taxon>
        <taxon>Hericium</taxon>
    </lineage>
</organism>
<name>A0A4Y9ZY65_9AGAM</name>
<dbReference type="SUPFAM" id="SSF56672">
    <property type="entry name" value="DNA/RNA polymerases"/>
    <property type="match status" value="1"/>
</dbReference>
<evidence type="ECO:0000313" key="3">
    <source>
        <dbReference type="Proteomes" id="UP000298061"/>
    </source>
</evidence>
<evidence type="ECO:0000313" key="2">
    <source>
        <dbReference type="EMBL" id="TFY78439.1"/>
    </source>
</evidence>
<accession>A0A4Y9ZY65</accession>
<dbReference type="SUPFAM" id="SSF56219">
    <property type="entry name" value="DNase I-like"/>
    <property type="match status" value="1"/>
</dbReference>
<dbReference type="Pfam" id="PF00078">
    <property type="entry name" value="RVT_1"/>
    <property type="match status" value="1"/>
</dbReference>
<dbReference type="CDD" id="cd01650">
    <property type="entry name" value="RT_nLTR_like"/>
    <property type="match status" value="1"/>
</dbReference>
<dbReference type="InterPro" id="IPR043502">
    <property type="entry name" value="DNA/RNA_pol_sf"/>
</dbReference>
<dbReference type="InterPro" id="IPR036691">
    <property type="entry name" value="Endo/exonu/phosph_ase_sf"/>
</dbReference>
<evidence type="ECO:0000259" key="1">
    <source>
        <dbReference type="PROSITE" id="PS50878"/>
    </source>
</evidence>